<dbReference type="EMBL" id="JBHTJS010000058">
    <property type="protein sequence ID" value="MFD1009290.1"/>
    <property type="molecule type" value="Genomic_DNA"/>
</dbReference>
<dbReference type="PROSITE" id="PS50931">
    <property type="entry name" value="HTH_LYSR"/>
    <property type="match status" value="1"/>
</dbReference>
<keyword evidence="3" id="KW-0238">DNA-binding</keyword>
<dbReference type="InterPro" id="IPR005119">
    <property type="entry name" value="LysR_subst-bd"/>
</dbReference>
<feature type="domain" description="HTH lysR-type" evidence="5">
    <location>
        <begin position="1"/>
        <end position="62"/>
    </location>
</feature>
<dbReference type="InterPro" id="IPR058163">
    <property type="entry name" value="LysR-type_TF_proteobact-type"/>
</dbReference>
<dbReference type="InterPro" id="IPR000847">
    <property type="entry name" value="LysR_HTH_N"/>
</dbReference>
<proteinExistence type="inferred from homology"/>
<dbReference type="Gene3D" id="3.40.190.10">
    <property type="entry name" value="Periplasmic binding protein-like II"/>
    <property type="match status" value="2"/>
</dbReference>
<dbReference type="InterPro" id="IPR036388">
    <property type="entry name" value="WH-like_DNA-bd_sf"/>
</dbReference>
<dbReference type="Pfam" id="PF00126">
    <property type="entry name" value="HTH_1"/>
    <property type="match status" value="1"/>
</dbReference>
<accession>A0ABW3KJ96</accession>
<evidence type="ECO:0000259" key="5">
    <source>
        <dbReference type="PROSITE" id="PS50931"/>
    </source>
</evidence>
<evidence type="ECO:0000313" key="6">
    <source>
        <dbReference type="EMBL" id="MFD1009290.1"/>
    </source>
</evidence>
<dbReference type="PANTHER" id="PTHR30537:SF26">
    <property type="entry name" value="GLYCINE CLEAVAGE SYSTEM TRANSCRIPTIONAL ACTIVATOR"/>
    <property type="match status" value="1"/>
</dbReference>
<organism evidence="6 7">
    <name type="scientific">Oceanisphaera ostreae</name>
    <dbReference type="NCBI Taxonomy" id="914151"/>
    <lineage>
        <taxon>Bacteria</taxon>
        <taxon>Pseudomonadati</taxon>
        <taxon>Pseudomonadota</taxon>
        <taxon>Gammaproteobacteria</taxon>
        <taxon>Aeromonadales</taxon>
        <taxon>Aeromonadaceae</taxon>
        <taxon>Oceanisphaera</taxon>
    </lineage>
</organism>
<keyword evidence="2" id="KW-0805">Transcription regulation</keyword>
<protein>
    <submittedName>
        <fullName evidence="6">LysR substrate-binding domain-containing protein</fullName>
    </submittedName>
</protein>
<dbReference type="SUPFAM" id="SSF53850">
    <property type="entry name" value="Periplasmic binding protein-like II"/>
    <property type="match status" value="1"/>
</dbReference>
<dbReference type="Proteomes" id="UP001597048">
    <property type="component" value="Unassembled WGS sequence"/>
</dbReference>
<evidence type="ECO:0000256" key="4">
    <source>
        <dbReference type="ARBA" id="ARBA00023163"/>
    </source>
</evidence>
<reference evidence="7" key="1">
    <citation type="journal article" date="2019" name="Int. J. Syst. Evol. Microbiol.">
        <title>The Global Catalogue of Microorganisms (GCM) 10K type strain sequencing project: providing services to taxonomists for standard genome sequencing and annotation.</title>
        <authorList>
            <consortium name="The Broad Institute Genomics Platform"/>
            <consortium name="The Broad Institute Genome Sequencing Center for Infectious Disease"/>
            <person name="Wu L."/>
            <person name="Ma J."/>
        </authorList>
    </citation>
    <scope>NUCLEOTIDE SEQUENCE [LARGE SCALE GENOMIC DNA]</scope>
    <source>
        <strain evidence="7">CCUG 60525</strain>
    </source>
</reference>
<dbReference type="SUPFAM" id="SSF46785">
    <property type="entry name" value="Winged helix' DNA-binding domain"/>
    <property type="match status" value="1"/>
</dbReference>
<dbReference type="Gene3D" id="1.10.10.10">
    <property type="entry name" value="Winged helix-like DNA-binding domain superfamily/Winged helix DNA-binding domain"/>
    <property type="match status" value="1"/>
</dbReference>
<evidence type="ECO:0000256" key="2">
    <source>
        <dbReference type="ARBA" id="ARBA00023015"/>
    </source>
</evidence>
<dbReference type="RefSeq" id="WP_379559321.1">
    <property type="nucleotide sequence ID" value="NZ_JBHTJS010000058.1"/>
</dbReference>
<dbReference type="Pfam" id="PF03466">
    <property type="entry name" value="LysR_substrate"/>
    <property type="match status" value="1"/>
</dbReference>
<evidence type="ECO:0000313" key="7">
    <source>
        <dbReference type="Proteomes" id="UP001597048"/>
    </source>
</evidence>
<comment type="caution">
    <text evidence="6">The sequence shown here is derived from an EMBL/GenBank/DDBJ whole genome shotgun (WGS) entry which is preliminary data.</text>
</comment>
<name>A0ABW3KJ96_9GAMM</name>
<evidence type="ECO:0000256" key="3">
    <source>
        <dbReference type="ARBA" id="ARBA00023125"/>
    </source>
</evidence>
<evidence type="ECO:0000256" key="1">
    <source>
        <dbReference type="ARBA" id="ARBA00009437"/>
    </source>
</evidence>
<dbReference type="PANTHER" id="PTHR30537">
    <property type="entry name" value="HTH-TYPE TRANSCRIPTIONAL REGULATOR"/>
    <property type="match status" value="1"/>
</dbReference>
<keyword evidence="4" id="KW-0804">Transcription</keyword>
<dbReference type="InterPro" id="IPR036390">
    <property type="entry name" value="WH_DNA-bd_sf"/>
</dbReference>
<comment type="similarity">
    <text evidence="1">Belongs to the LysR transcriptional regulatory family.</text>
</comment>
<keyword evidence="7" id="KW-1185">Reference proteome</keyword>
<gene>
    <name evidence="6" type="ORF">ACFQ1C_14165</name>
</gene>
<sequence>MKTPKHLNALRAFEATARLGSFKAAADEIGVTPEAIGQLVRTLESYFCIQLFIRNKGGKKLTATQETLNVLPSLSEAFRCLSSVTDRLNGLSKSGALTISTSPSITSKWLVPILPKILNDESDIDVKLDITNRLIDLTTGEFDIVIRYAEKAEDWSSFNVISLAENESLLAVCCPKLLKAHPEIAGTSGLLKQTLIRDITMENSSYPNWREWLNKVGVTEFDNTNFLEVNASLVAIEMAKLSQGVALVREHLVHSEIAAGTLINLYPNNLLSTNWGYYIITPLNPRSQVKLFANWLEKELKLLLRKLCN</sequence>